<dbReference type="PANTHER" id="PTHR31793">
    <property type="entry name" value="4-HYDROXYBENZOYL-COA THIOESTERASE FAMILY MEMBER"/>
    <property type="match status" value="1"/>
</dbReference>
<dbReference type="InterPro" id="IPR029069">
    <property type="entry name" value="HotDog_dom_sf"/>
</dbReference>
<evidence type="ECO:0000313" key="4">
    <source>
        <dbReference type="Proteomes" id="UP000198870"/>
    </source>
</evidence>
<sequence>MSGEKHQRYRALNRVCRQEDRQCAFFSLPDPQYREPVPRHATESRMKNHTEIKVRGYHLDLYGHVNNARYLEFIEEARWALFEEHLGNLAAKGYSFFVVNININYKSPATLGDTIEIDSRITRFGGKSCTLKQTMTKKGAGTPVVEADVTFVIAGPEGKALPVEGDIRDMLEPFAA</sequence>
<dbReference type="AlphaFoldDB" id="A0A1G5CZ36"/>
<evidence type="ECO:0000256" key="1">
    <source>
        <dbReference type="ARBA" id="ARBA00005953"/>
    </source>
</evidence>
<organism evidence="3 4">
    <name type="scientific">Desulfoluna spongiiphila</name>
    <dbReference type="NCBI Taxonomy" id="419481"/>
    <lineage>
        <taxon>Bacteria</taxon>
        <taxon>Pseudomonadati</taxon>
        <taxon>Thermodesulfobacteriota</taxon>
        <taxon>Desulfobacteria</taxon>
        <taxon>Desulfobacterales</taxon>
        <taxon>Desulfolunaceae</taxon>
        <taxon>Desulfoluna</taxon>
    </lineage>
</organism>
<gene>
    <name evidence="3" type="ORF">SAMN05216233_103299</name>
</gene>
<evidence type="ECO:0000256" key="2">
    <source>
        <dbReference type="ARBA" id="ARBA00022801"/>
    </source>
</evidence>
<keyword evidence="2" id="KW-0378">Hydrolase</keyword>
<protein>
    <submittedName>
        <fullName evidence="3">Thioesterase-3</fullName>
    </submittedName>
</protein>
<dbReference type="Pfam" id="PF13279">
    <property type="entry name" value="4HBT_2"/>
    <property type="match status" value="1"/>
</dbReference>
<accession>A0A1G5CZ36</accession>
<name>A0A1G5CZ36_9BACT</name>
<dbReference type="Proteomes" id="UP000198870">
    <property type="component" value="Unassembled WGS sequence"/>
</dbReference>
<dbReference type="InterPro" id="IPR006684">
    <property type="entry name" value="YbgC/YbaW"/>
</dbReference>
<proteinExistence type="inferred from homology"/>
<comment type="similarity">
    <text evidence="1">Belongs to the 4-hydroxybenzoyl-CoA thioesterase family.</text>
</comment>
<dbReference type="PANTHER" id="PTHR31793:SF24">
    <property type="entry name" value="LONG-CHAIN ACYL-COA THIOESTERASE FADM"/>
    <property type="match status" value="1"/>
</dbReference>
<dbReference type="CDD" id="cd00586">
    <property type="entry name" value="4HBT"/>
    <property type="match status" value="1"/>
</dbReference>
<evidence type="ECO:0000313" key="3">
    <source>
        <dbReference type="EMBL" id="SCY07662.1"/>
    </source>
</evidence>
<dbReference type="GO" id="GO:0047617">
    <property type="term" value="F:fatty acyl-CoA hydrolase activity"/>
    <property type="evidence" value="ECO:0007669"/>
    <property type="project" value="TreeGrafter"/>
</dbReference>
<dbReference type="SUPFAM" id="SSF54637">
    <property type="entry name" value="Thioesterase/thiol ester dehydrase-isomerase"/>
    <property type="match status" value="1"/>
</dbReference>
<dbReference type="EMBL" id="FMUX01000003">
    <property type="protein sequence ID" value="SCY07662.1"/>
    <property type="molecule type" value="Genomic_DNA"/>
</dbReference>
<dbReference type="InterPro" id="IPR050563">
    <property type="entry name" value="4-hydroxybenzoyl-CoA_TE"/>
</dbReference>
<keyword evidence="4" id="KW-1185">Reference proteome</keyword>
<reference evidence="3 4" key="1">
    <citation type="submission" date="2016-10" db="EMBL/GenBank/DDBJ databases">
        <authorList>
            <person name="de Groot N.N."/>
        </authorList>
    </citation>
    <scope>NUCLEOTIDE SEQUENCE [LARGE SCALE GENOMIC DNA]</scope>
    <source>
        <strain evidence="3 4">AA1</strain>
    </source>
</reference>
<dbReference type="STRING" id="419481.SAMN05216233_103299"/>
<dbReference type="Gene3D" id="3.10.129.10">
    <property type="entry name" value="Hotdog Thioesterase"/>
    <property type="match status" value="1"/>
</dbReference>
<dbReference type="NCBIfam" id="TIGR00051">
    <property type="entry name" value="YbgC/FadM family acyl-CoA thioesterase"/>
    <property type="match status" value="1"/>
</dbReference>